<dbReference type="CDD" id="cd04486">
    <property type="entry name" value="YhcR_OBF_like"/>
    <property type="match status" value="1"/>
</dbReference>
<name>A0ABZ3C7T2_9ACTN</name>
<dbReference type="PROSITE" id="PS51841">
    <property type="entry name" value="LTD"/>
    <property type="match status" value="1"/>
</dbReference>
<dbReference type="EMBL" id="CP115965">
    <property type="protein sequence ID" value="WZW98748.1"/>
    <property type="molecule type" value="Genomic_DNA"/>
</dbReference>
<evidence type="ECO:0000313" key="5">
    <source>
        <dbReference type="Proteomes" id="UP001434337"/>
    </source>
</evidence>
<dbReference type="InterPro" id="IPR001322">
    <property type="entry name" value="Lamin_tail_dom"/>
</dbReference>
<dbReference type="PROSITE" id="PS51318">
    <property type="entry name" value="TAT"/>
    <property type="match status" value="1"/>
</dbReference>
<dbReference type="PANTHER" id="PTHR42834">
    <property type="entry name" value="ENDONUCLEASE/EXONUCLEASE/PHOSPHATASE FAMILY PROTEIN (AFU_ORTHOLOGUE AFUA_3G09210)"/>
    <property type="match status" value="1"/>
</dbReference>
<keyword evidence="4" id="KW-0378">Hydrolase</keyword>
<keyword evidence="2" id="KW-0732">Signal</keyword>
<evidence type="ECO:0000256" key="2">
    <source>
        <dbReference type="SAM" id="SignalP"/>
    </source>
</evidence>
<keyword evidence="4" id="KW-0540">Nuclease</keyword>
<dbReference type="InterPro" id="IPR036691">
    <property type="entry name" value="Endo/exonu/phosph_ase_sf"/>
</dbReference>
<dbReference type="CDD" id="cd10283">
    <property type="entry name" value="MnuA_DNase1-like"/>
    <property type="match status" value="1"/>
</dbReference>
<feature type="region of interest" description="Disordered" evidence="1">
    <location>
        <begin position="158"/>
        <end position="245"/>
    </location>
</feature>
<dbReference type="InterPro" id="IPR005135">
    <property type="entry name" value="Endo/exonuclease/phosphatase"/>
</dbReference>
<feature type="domain" description="LTD" evidence="3">
    <location>
        <begin position="25"/>
        <end position="159"/>
    </location>
</feature>
<dbReference type="PANTHER" id="PTHR42834:SF1">
    <property type="entry name" value="ENDONUCLEASE_EXONUCLEASE_PHOSPHATASE FAMILY PROTEIN (AFU_ORTHOLOGUE AFUA_3G09210)"/>
    <property type="match status" value="1"/>
</dbReference>
<dbReference type="NCBIfam" id="NF033681">
    <property type="entry name" value="ExeM_NucH_DNase"/>
    <property type="match status" value="1"/>
</dbReference>
<feature type="compositionally biased region" description="Pro residues" evidence="1">
    <location>
        <begin position="212"/>
        <end position="226"/>
    </location>
</feature>
<dbReference type="Pfam" id="PF03372">
    <property type="entry name" value="Exo_endo_phos"/>
    <property type="match status" value="1"/>
</dbReference>
<dbReference type="Gene3D" id="3.60.10.10">
    <property type="entry name" value="Endonuclease/exonuclease/phosphatase"/>
    <property type="match status" value="1"/>
</dbReference>
<accession>A0ABZ3C7T2</accession>
<dbReference type="RefSeq" id="WP_342372706.1">
    <property type="nucleotide sequence ID" value="NZ_CP115965.1"/>
</dbReference>
<protein>
    <submittedName>
        <fullName evidence="4">ExeM/NucH family extracellular endonuclease</fullName>
    </submittedName>
</protein>
<keyword evidence="5" id="KW-1185">Reference proteome</keyword>
<organism evidence="4 5">
    <name type="scientific">Propioniciclava soli</name>
    <dbReference type="NCBI Taxonomy" id="2775081"/>
    <lineage>
        <taxon>Bacteria</taxon>
        <taxon>Bacillati</taxon>
        <taxon>Actinomycetota</taxon>
        <taxon>Actinomycetes</taxon>
        <taxon>Propionibacteriales</taxon>
        <taxon>Propionibacteriaceae</taxon>
        <taxon>Propioniciclava</taxon>
    </lineage>
</organism>
<keyword evidence="4" id="KW-0255">Endonuclease</keyword>
<dbReference type="Pfam" id="PF00932">
    <property type="entry name" value="LTD"/>
    <property type="match status" value="1"/>
</dbReference>
<evidence type="ECO:0000256" key="1">
    <source>
        <dbReference type="SAM" id="MobiDB-lite"/>
    </source>
</evidence>
<gene>
    <name evidence="4" type="ORF">PCC79_00640</name>
</gene>
<evidence type="ECO:0000313" key="4">
    <source>
        <dbReference type="EMBL" id="WZW98748.1"/>
    </source>
</evidence>
<dbReference type="InterPro" id="IPR006311">
    <property type="entry name" value="TAT_signal"/>
</dbReference>
<reference evidence="4 5" key="1">
    <citation type="journal article" date="2023" name="Environ Microbiome">
        <title>A coral-associated actinobacterium mitigates coral bleaching under heat stress.</title>
        <authorList>
            <person name="Li J."/>
            <person name="Zou Y."/>
            <person name="Li Q."/>
            <person name="Zhang J."/>
            <person name="Bourne D.G."/>
            <person name="Lyu Y."/>
            <person name="Liu C."/>
            <person name="Zhang S."/>
        </authorList>
    </citation>
    <scope>NUCLEOTIDE SEQUENCE [LARGE SCALE GENOMIC DNA]</scope>
    <source>
        <strain evidence="4 5">SCSIO 13291</strain>
    </source>
</reference>
<dbReference type="InterPro" id="IPR047971">
    <property type="entry name" value="ExeM-like"/>
</dbReference>
<feature type="chain" id="PRO_5045664026" evidence="2">
    <location>
        <begin position="33"/>
        <end position="823"/>
    </location>
</feature>
<dbReference type="GO" id="GO:0004519">
    <property type="term" value="F:endonuclease activity"/>
    <property type="evidence" value="ECO:0007669"/>
    <property type="project" value="UniProtKB-KW"/>
</dbReference>
<dbReference type="Proteomes" id="UP001434337">
    <property type="component" value="Chromosome"/>
</dbReference>
<evidence type="ECO:0000259" key="3">
    <source>
        <dbReference type="PROSITE" id="PS51841"/>
    </source>
</evidence>
<feature type="compositionally biased region" description="Low complexity" evidence="1">
    <location>
        <begin position="193"/>
        <end position="211"/>
    </location>
</feature>
<dbReference type="SUPFAM" id="SSF56219">
    <property type="entry name" value="DNase I-like"/>
    <property type="match status" value="1"/>
</dbReference>
<sequence length="823" mass="85383">MSSSPLRRVVIVAAASACALTGLVAVAPPARAAVTDLVINEFYGRGGSANQPYTHKFVELFNSADAAVDLAGTSLHYRSATGVGSASGVAALSGTVPAGGYFLIQLGSNGSTGAGLPTPDLVASVNPSGTTGTVFLARAITAVSPDAAETVIDKLGYGASNSPETTPAPYPGSNSTPGSLQRRGGADTDDNAADFAFSSDVTPQNSTASGPAPSPSPTPTPTPTPTPADVTPIAAIQGPGDATPLAGQRVVTEGVVTATYPSGGFGGIYIQTAGTGGAARTPGQASDGVFVYSSWAASNTAIGDCVRVEGTAAEYNGLTQLAGNPFVTVTTGCAPVTATPLATLPASDAEKEPYEGMLVLPQGPYTITNNYALNQYGQAGLAVGTDPLLQATDVVPWQQAAAYEAANLAKYITLDDGSSWNYLTNTTAKNSPLPYLSAATPMRTASQVTFTQPVILDHRFQWNYQPTGQIVGADGPLIPITRENDRPAEAPNVGGAVQIGFFNVLNYFTDLGQDEAGCRAYTDRENNPVTTNNCQVRGAYTPEAFADQKAKLVAAINGLGAEVVALSEIENSAGLSYIDHPRDAALADLVAGLNAAAGTERWAYVPSPTVVPSNEDVIRTAFIYDRTQVQLLGPSYIDVHEAFANARYPLAQKFKVIGSGKPFVVVANHFKSKGSGEDDGTGQGLSNPSRVAQARQLVDWTRDMFRGEAVFLVGDFNAYSAETPIELIENAGYLNLAGRFDPSGTSYQFSGRLGSLDHAFANGAARRLVTGAAIWDINGDESVAFQYSRRNYNVVDLHAPDPYASSDHDPVLVGVNTGPRGRG</sequence>
<feature type="signal peptide" evidence="2">
    <location>
        <begin position="1"/>
        <end position="32"/>
    </location>
</feature>
<proteinExistence type="predicted"/>